<keyword evidence="1 6" id="KW-0285">Flavoprotein</keyword>
<feature type="domain" description="Luciferase-like" evidence="8">
    <location>
        <begin position="44"/>
        <end position="411"/>
    </location>
</feature>
<keyword evidence="2 6" id="KW-0288">FMN</keyword>
<organism evidence="9 10">
    <name type="scientific">Quadrisphaera setariae</name>
    <dbReference type="NCBI Taxonomy" id="2593304"/>
    <lineage>
        <taxon>Bacteria</taxon>
        <taxon>Bacillati</taxon>
        <taxon>Actinomycetota</taxon>
        <taxon>Actinomycetes</taxon>
        <taxon>Kineosporiales</taxon>
        <taxon>Kineosporiaceae</taxon>
        <taxon>Quadrisphaera</taxon>
    </lineage>
</organism>
<dbReference type="CDD" id="cd01095">
    <property type="entry name" value="Nitrilotriacetate_monoxgenase"/>
    <property type="match status" value="1"/>
</dbReference>
<feature type="binding site" evidence="6">
    <location>
        <position position="251"/>
    </location>
    <ligand>
        <name>FMN</name>
        <dbReference type="ChEBI" id="CHEBI:58210"/>
    </ligand>
</feature>
<evidence type="ECO:0000313" key="9">
    <source>
        <dbReference type="EMBL" id="TXR52864.1"/>
    </source>
</evidence>
<feature type="binding site" evidence="6">
    <location>
        <position position="174"/>
    </location>
    <ligand>
        <name>FMN</name>
        <dbReference type="ChEBI" id="CHEBI:58210"/>
    </ligand>
</feature>
<protein>
    <submittedName>
        <fullName evidence="9">LLM class flavin-dependent oxidoreductase</fullName>
    </submittedName>
</protein>
<dbReference type="InterPro" id="IPR016215">
    <property type="entry name" value="NTA_MOA"/>
</dbReference>
<evidence type="ECO:0000256" key="5">
    <source>
        <dbReference type="ARBA" id="ARBA00033748"/>
    </source>
</evidence>
<reference evidence="9 10" key="1">
    <citation type="submission" date="2019-07" db="EMBL/GenBank/DDBJ databases">
        <title>Quadrisphaera sp. strain DD2A genome sequencing and assembly.</title>
        <authorList>
            <person name="Kim I."/>
        </authorList>
    </citation>
    <scope>NUCLEOTIDE SEQUENCE [LARGE SCALE GENOMIC DNA]</scope>
    <source>
        <strain evidence="9 10">DD2A</strain>
    </source>
</reference>
<dbReference type="RefSeq" id="WP_147927631.1">
    <property type="nucleotide sequence ID" value="NZ_VKAC01000011.1"/>
</dbReference>
<proteinExistence type="inferred from homology"/>
<feature type="binding site" evidence="6">
    <location>
        <position position="120"/>
    </location>
    <ligand>
        <name>FMN</name>
        <dbReference type="ChEBI" id="CHEBI:58210"/>
    </ligand>
</feature>
<dbReference type="InterPro" id="IPR036661">
    <property type="entry name" value="Luciferase-like_sf"/>
</dbReference>
<name>A0A5C8Z685_9ACTN</name>
<dbReference type="GO" id="GO:0016705">
    <property type="term" value="F:oxidoreductase activity, acting on paired donors, with incorporation or reduction of molecular oxygen"/>
    <property type="evidence" value="ECO:0007669"/>
    <property type="project" value="InterPro"/>
</dbReference>
<dbReference type="Gene3D" id="3.20.20.30">
    <property type="entry name" value="Luciferase-like domain"/>
    <property type="match status" value="1"/>
</dbReference>
<evidence type="ECO:0000256" key="3">
    <source>
        <dbReference type="ARBA" id="ARBA00023002"/>
    </source>
</evidence>
<dbReference type="Pfam" id="PF00296">
    <property type="entry name" value="Bac_luciferase"/>
    <property type="match status" value="1"/>
</dbReference>
<dbReference type="GO" id="GO:0004497">
    <property type="term" value="F:monooxygenase activity"/>
    <property type="evidence" value="ECO:0007669"/>
    <property type="project" value="UniProtKB-KW"/>
</dbReference>
<gene>
    <name evidence="9" type="ORF">FMM08_17290</name>
</gene>
<sequence>MSPASPGDDTALDLEGEPRRLKLFAFVMNTNSHIQHGLWRHPEARQHEFTSLRLWTDLARTLERGRFDAVFFADVLGLYGPARGGYAVNAREGLQFPNGDPSVLLGALAAVTEHLGLVFTSSVLQAHPFEFARRVSTLDHLSGGRVGWNVVTSAQDSAARNFGADGLEEHDERYRWAEEYLEVVYKLWEGSWDDDALLADKALGHAVDARYADADRIHRIDHVGQRYRVAGPHLTAPSPQRTPVIFQAGSSPAGKAFAARHAEGQFVLTSGLDKTRALVAETRAAAAAAGRDPRGLTFLLGQSFVVGQTEADARRREAELDDYLSSDGFLLHSNLAFDPETGQPLDPDLPLSRLSTNTNVSHLRWMRELSPDPDPKVRDLATLAAKLRGRIVGTPEQIADRLAEWQEAGIDGINVMNWVLPGSFEEFVDHVVPVLQERGLAQREYAPGTLRHKLFGHDQLPPTHPGRRWRGAFSGATAGAGR</sequence>
<comment type="similarity">
    <text evidence="5">Belongs to the NtaA/SnaA/DszA monooxygenase family.</text>
</comment>
<dbReference type="EMBL" id="VKAC01000011">
    <property type="protein sequence ID" value="TXR52864.1"/>
    <property type="molecule type" value="Genomic_DNA"/>
</dbReference>
<dbReference type="PANTHER" id="PTHR30011">
    <property type="entry name" value="ALKANESULFONATE MONOOXYGENASE-RELATED"/>
    <property type="match status" value="1"/>
</dbReference>
<dbReference type="SUPFAM" id="SSF51679">
    <property type="entry name" value="Bacterial luciferase-like"/>
    <property type="match status" value="1"/>
</dbReference>
<evidence type="ECO:0000256" key="7">
    <source>
        <dbReference type="SAM" id="MobiDB-lite"/>
    </source>
</evidence>
<evidence type="ECO:0000313" key="10">
    <source>
        <dbReference type="Proteomes" id="UP000321234"/>
    </source>
</evidence>
<evidence type="ECO:0000256" key="2">
    <source>
        <dbReference type="ARBA" id="ARBA00022643"/>
    </source>
</evidence>
<evidence type="ECO:0000256" key="1">
    <source>
        <dbReference type="ARBA" id="ARBA00022630"/>
    </source>
</evidence>
<dbReference type="InterPro" id="IPR011251">
    <property type="entry name" value="Luciferase-like_dom"/>
</dbReference>
<dbReference type="NCBIfam" id="TIGR03860">
    <property type="entry name" value="FMN_nitrolo"/>
    <property type="match status" value="1"/>
</dbReference>
<accession>A0A5C8Z685</accession>
<comment type="caution">
    <text evidence="9">The sequence shown here is derived from an EMBL/GenBank/DDBJ whole genome shotgun (WGS) entry which is preliminary data.</text>
</comment>
<feature type="binding site" evidence="6">
    <location>
        <position position="250"/>
    </location>
    <ligand>
        <name>FMN</name>
        <dbReference type="ChEBI" id="CHEBI:58210"/>
    </ligand>
</feature>
<feature type="region of interest" description="Disordered" evidence="7">
    <location>
        <begin position="461"/>
        <end position="482"/>
    </location>
</feature>
<evidence type="ECO:0000256" key="6">
    <source>
        <dbReference type="PIRSR" id="PIRSR000337-1"/>
    </source>
</evidence>
<dbReference type="OrthoDB" id="3265338at2"/>
<dbReference type="AlphaFoldDB" id="A0A5C8Z685"/>
<feature type="binding site" evidence="6">
    <location>
        <position position="170"/>
    </location>
    <ligand>
        <name>FMN</name>
        <dbReference type="ChEBI" id="CHEBI:58210"/>
    </ligand>
</feature>
<feature type="binding site" evidence="6">
    <location>
        <position position="74"/>
    </location>
    <ligand>
        <name>FMN</name>
        <dbReference type="ChEBI" id="CHEBI:58210"/>
    </ligand>
</feature>
<evidence type="ECO:0000256" key="4">
    <source>
        <dbReference type="ARBA" id="ARBA00023033"/>
    </source>
</evidence>
<dbReference type="Proteomes" id="UP000321234">
    <property type="component" value="Unassembled WGS sequence"/>
</dbReference>
<keyword evidence="10" id="KW-1185">Reference proteome</keyword>
<keyword evidence="3" id="KW-0560">Oxidoreductase</keyword>
<evidence type="ECO:0000259" key="8">
    <source>
        <dbReference type="Pfam" id="PF00296"/>
    </source>
</evidence>
<dbReference type="PIRSF" id="PIRSF000337">
    <property type="entry name" value="NTA_MOA"/>
    <property type="match status" value="1"/>
</dbReference>
<dbReference type="InterPro" id="IPR051260">
    <property type="entry name" value="Diverse_substr_monoxygenases"/>
</dbReference>
<keyword evidence="4" id="KW-0503">Monooxygenase</keyword>
<dbReference type="PANTHER" id="PTHR30011:SF16">
    <property type="entry name" value="C2H2 FINGER DOMAIN TRANSCRIPTION FACTOR (EUROFUNG)-RELATED"/>
    <property type="match status" value="1"/>
</dbReference>